<reference evidence="2 3" key="1">
    <citation type="submission" date="2018-03" db="EMBL/GenBank/DDBJ databases">
        <title>Genomic Encyclopedia of Archaeal and Bacterial Type Strains, Phase II (KMG-II): from individual species to whole genera.</title>
        <authorList>
            <person name="Goeker M."/>
        </authorList>
    </citation>
    <scope>NUCLEOTIDE SEQUENCE [LARGE SCALE GENOMIC DNA]</scope>
    <source>
        <strain evidence="2 3">DSM 44720</strain>
    </source>
</reference>
<name>A0A2T0SP90_9PSEU</name>
<gene>
    <name evidence="2" type="ORF">CLV43_114143</name>
</gene>
<dbReference type="InterPro" id="IPR054567">
    <property type="entry name" value="NNH7"/>
</dbReference>
<protein>
    <recommendedName>
        <fullName evidence="1">NACHT N-terminal Helical domain-containing protein</fullName>
    </recommendedName>
</protein>
<organism evidence="2 3">
    <name type="scientific">Umezawaea tangerina</name>
    <dbReference type="NCBI Taxonomy" id="84725"/>
    <lineage>
        <taxon>Bacteria</taxon>
        <taxon>Bacillati</taxon>
        <taxon>Actinomycetota</taxon>
        <taxon>Actinomycetes</taxon>
        <taxon>Pseudonocardiales</taxon>
        <taxon>Pseudonocardiaceae</taxon>
        <taxon>Umezawaea</taxon>
    </lineage>
</organism>
<dbReference type="AlphaFoldDB" id="A0A2T0SP90"/>
<accession>A0A2T0SP90</accession>
<dbReference type="SUPFAM" id="SSF52540">
    <property type="entry name" value="P-loop containing nucleoside triphosphate hydrolases"/>
    <property type="match status" value="1"/>
</dbReference>
<dbReference type="Gene3D" id="3.40.50.300">
    <property type="entry name" value="P-loop containing nucleotide triphosphate hydrolases"/>
    <property type="match status" value="1"/>
</dbReference>
<proteinExistence type="predicted"/>
<feature type="domain" description="NACHT N-terminal Helical" evidence="1">
    <location>
        <begin position="6"/>
        <end position="217"/>
    </location>
</feature>
<dbReference type="EMBL" id="PVTF01000014">
    <property type="protein sequence ID" value="PRY35225.1"/>
    <property type="molecule type" value="Genomic_DNA"/>
</dbReference>
<dbReference type="InterPro" id="IPR027417">
    <property type="entry name" value="P-loop_NTPase"/>
</dbReference>
<dbReference type="Pfam" id="PF22738">
    <property type="entry name" value="NNH7"/>
    <property type="match status" value="1"/>
</dbReference>
<evidence type="ECO:0000313" key="2">
    <source>
        <dbReference type="EMBL" id="PRY35225.1"/>
    </source>
</evidence>
<keyword evidence="3" id="KW-1185">Reference proteome</keyword>
<sequence>MGGITTFSYRDAVKLMGASEHKAVAVLDKLLGGTLLAGSVLGIPDVLSWFDAKADLIRFSHEYAVKLSEKRSGISRYDRTQRLHAAHTVIVLVSFFEVVDESGVPFSTADLGFLQKDGVSLAKVLPELAGLATSPVPLVSPERPYEDNLEALTRYYRGLAVGMTSFVRGLAVWDDMDERQRGLLDDLHEAACRRYEENIRRLAVDCPEFAFWSSSQDHQATRVVVRTALAEVERLFATLTVGNTPQQRRAELAHWYHSVLDSPIIAPGEVPDGLTIPLFRDCYIDPRFQVGHPSGPAQTQSWKSLPVRTDAHDFFVGYLTSPKATQVPLLVLGDPGSGKSVLTKVLSARLPATDFLPLRVELRTAPTEADLVQQLEHSLRTVLDEPVTWADFARSADGALPVVFLDGFDELLQATGVSQTNYLKRIEQFQHDSAAKRRPVAVIVTSRISVADRATIPDQSTIMRLAPFDAEQTGRWVQAWNDANGASLDVATVLAYPELAEQPLLLLMLALYNALQPLSGTISEAQLYEQLLVSFARREIDKDVEEHSPEHVEEAVEHELQRLSVVALAMFNRGTQWIEEHELDRDLAALLGERPERTGTRKPLGPGEAVLGRFFFIQRAQAVRDEQVLRTYEFLHATFSEYLVARFVWRTLENLLHAEKSASRLNRSRALDDSELYSLLSFAPLSSRQPVIRFLDELAGESAIRADLAAMLLRIFYPANRHRDKTDYEPVPFTCRADTPSTAPTS</sequence>
<dbReference type="Proteomes" id="UP000239494">
    <property type="component" value="Unassembled WGS sequence"/>
</dbReference>
<evidence type="ECO:0000259" key="1">
    <source>
        <dbReference type="Pfam" id="PF22738"/>
    </source>
</evidence>
<evidence type="ECO:0000313" key="3">
    <source>
        <dbReference type="Proteomes" id="UP000239494"/>
    </source>
</evidence>
<comment type="caution">
    <text evidence="2">The sequence shown here is derived from an EMBL/GenBank/DDBJ whole genome shotgun (WGS) entry which is preliminary data.</text>
</comment>